<reference evidence="1 2" key="1">
    <citation type="submission" date="2016-02" db="EMBL/GenBank/DDBJ databases">
        <title>Band-tailed pigeon sequencing and assembly.</title>
        <authorList>
            <person name="Soares A.E."/>
            <person name="Novak B.J."/>
            <person name="Rice E.S."/>
            <person name="O'Connell B."/>
            <person name="Chang D."/>
            <person name="Weber S."/>
            <person name="Shapiro B."/>
        </authorList>
    </citation>
    <scope>NUCLEOTIDE SEQUENCE [LARGE SCALE GENOMIC DNA]</scope>
    <source>
        <strain evidence="1">BTP2013</strain>
        <tissue evidence="1">Blood</tissue>
    </source>
</reference>
<sequence length="74" mass="8281">MKLHQKSEESLVKANGGYLWLPGWQDPRGAAEETRQGINLQFLPASKSQDIILEQQVPNDILYGSSSPINRTET</sequence>
<dbReference type="AlphaFoldDB" id="A0A1V4KH55"/>
<keyword evidence="2" id="KW-1185">Reference proteome</keyword>
<dbReference type="Proteomes" id="UP000190648">
    <property type="component" value="Unassembled WGS sequence"/>
</dbReference>
<evidence type="ECO:0000313" key="1">
    <source>
        <dbReference type="EMBL" id="OPJ83789.1"/>
    </source>
</evidence>
<organism evidence="1 2">
    <name type="scientific">Patagioenas fasciata monilis</name>
    <dbReference type="NCBI Taxonomy" id="372326"/>
    <lineage>
        <taxon>Eukaryota</taxon>
        <taxon>Metazoa</taxon>
        <taxon>Chordata</taxon>
        <taxon>Craniata</taxon>
        <taxon>Vertebrata</taxon>
        <taxon>Euteleostomi</taxon>
        <taxon>Archelosauria</taxon>
        <taxon>Archosauria</taxon>
        <taxon>Dinosauria</taxon>
        <taxon>Saurischia</taxon>
        <taxon>Theropoda</taxon>
        <taxon>Coelurosauria</taxon>
        <taxon>Aves</taxon>
        <taxon>Neognathae</taxon>
        <taxon>Neoaves</taxon>
        <taxon>Columbimorphae</taxon>
        <taxon>Columbiformes</taxon>
        <taxon>Columbidae</taxon>
        <taxon>Patagioenas</taxon>
    </lineage>
</organism>
<gene>
    <name evidence="1" type="ORF">AV530_006614</name>
</gene>
<protein>
    <submittedName>
        <fullName evidence="1">Uncharacterized protein</fullName>
    </submittedName>
</protein>
<name>A0A1V4KH55_PATFA</name>
<evidence type="ECO:0000313" key="2">
    <source>
        <dbReference type="Proteomes" id="UP000190648"/>
    </source>
</evidence>
<accession>A0A1V4KH55</accession>
<comment type="caution">
    <text evidence="1">The sequence shown here is derived from an EMBL/GenBank/DDBJ whole genome shotgun (WGS) entry which is preliminary data.</text>
</comment>
<dbReference type="EMBL" id="LSYS01003169">
    <property type="protein sequence ID" value="OPJ83789.1"/>
    <property type="molecule type" value="Genomic_DNA"/>
</dbReference>
<proteinExistence type="predicted"/>